<dbReference type="Proteomes" id="UP001163046">
    <property type="component" value="Unassembled WGS sequence"/>
</dbReference>
<evidence type="ECO:0000313" key="2">
    <source>
        <dbReference type="Proteomes" id="UP001163046"/>
    </source>
</evidence>
<dbReference type="EMBL" id="MU825891">
    <property type="protein sequence ID" value="KAJ7384046.1"/>
    <property type="molecule type" value="Genomic_DNA"/>
</dbReference>
<gene>
    <name evidence="1" type="ORF">OS493_024060</name>
</gene>
<comment type="caution">
    <text evidence="1">The sequence shown here is derived from an EMBL/GenBank/DDBJ whole genome shotgun (WGS) entry which is preliminary data.</text>
</comment>
<dbReference type="SUPFAM" id="SSF56204">
    <property type="entry name" value="Hect, E3 ligase catalytic domain"/>
    <property type="match status" value="1"/>
</dbReference>
<dbReference type="AlphaFoldDB" id="A0A9W9ZLR9"/>
<dbReference type="GO" id="GO:0004842">
    <property type="term" value="F:ubiquitin-protein transferase activity"/>
    <property type="evidence" value="ECO:0007669"/>
    <property type="project" value="InterPro"/>
</dbReference>
<evidence type="ECO:0000313" key="1">
    <source>
        <dbReference type="EMBL" id="KAJ7384046.1"/>
    </source>
</evidence>
<organism evidence="1 2">
    <name type="scientific">Desmophyllum pertusum</name>
    <dbReference type="NCBI Taxonomy" id="174260"/>
    <lineage>
        <taxon>Eukaryota</taxon>
        <taxon>Metazoa</taxon>
        <taxon>Cnidaria</taxon>
        <taxon>Anthozoa</taxon>
        <taxon>Hexacorallia</taxon>
        <taxon>Scleractinia</taxon>
        <taxon>Caryophylliina</taxon>
        <taxon>Caryophylliidae</taxon>
        <taxon>Desmophyllum</taxon>
    </lineage>
</organism>
<dbReference type="InterPro" id="IPR035983">
    <property type="entry name" value="Hect_E3_ubiquitin_ligase"/>
</dbReference>
<proteinExistence type="predicted"/>
<dbReference type="OrthoDB" id="5979482at2759"/>
<name>A0A9W9ZLR9_9CNID</name>
<dbReference type="Gene3D" id="3.90.1750.10">
    <property type="entry name" value="Hect, E3 ligase catalytic domains"/>
    <property type="match status" value="1"/>
</dbReference>
<accession>A0A9W9ZLR9</accession>
<reference evidence="1" key="1">
    <citation type="submission" date="2023-01" db="EMBL/GenBank/DDBJ databases">
        <title>Genome assembly of the deep-sea coral Lophelia pertusa.</title>
        <authorList>
            <person name="Herrera S."/>
            <person name="Cordes E."/>
        </authorList>
    </citation>
    <scope>NUCLEOTIDE SEQUENCE</scope>
    <source>
        <strain evidence="1">USNM1676648</strain>
        <tissue evidence="1">Polyp</tissue>
    </source>
</reference>
<keyword evidence="2" id="KW-1185">Reference proteome</keyword>
<sequence length="139" mass="15683">MPASLLHRAHNQLGLVEKRAKLQRLTGGGYSLTGAGIRGIALANINRTNLVQDVIAFIQDLGNLEQGITFQYVGEQGVDLNGIKRDVFTLFWRQARYRFLEGIDNSFVPRTTVWLENNTFSLREPIIWLHLSGHLSSLH</sequence>
<protein>
    <submittedName>
        <fullName evidence="1">Uncharacterized protein</fullName>
    </submittedName>
</protein>